<dbReference type="InterPro" id="IPR036705">
    <property type="entry name" value="Ribosyl_crysJ1_sf"/>
</dbReference>
<evidence type="ECO:0000313" key="2">
    <source>
        <dbReference type="Proteomes" id="UP000755585"/>
    </source>
</evidence>
<dbReference type="SUPFAM" id="SSF101478">
    <property type="entry name" value="ADP-ribosylglycohydrolase"/>
    <property type="match status" value="1"/>
</dbReference>
<name>A0ABS4UIG7_9ACTN</name>
<protein>
    <submittedName>
        <fullName evidence="1">ADP-ribosylglycohydrolase</fullName>
    </submittedName>
</protein>
<evidence type="ECO:0000313" key="1">
    <source>
        <dbReference type="EMBL" id="MBP2351404.1"/>
    </source>
</evidence>
<comment type="caution">
    <text evidence="1">The sequence shown here is derived from an EMBL/GenBank/DDBJ whole genome shotgun (WGS) entry which is preliminary data.</text>
</comment>
<dbReference type="RefSeq" id="WP_209694307.1">
    <property type="nucleotide sequence ID" value="NZ_BAAAVU010000042.1"/>
</dbReference>
<reference evidence="1 2" key="1">
    <citation type="submission" date="2021-03" db="EMBL/GenBank/DDBJ databases">
        <title>Sequencing the genomes of 1000 actinobacteria strains.</title>
        <authorList>
            <person name="Klenk H.-P."/>
        </authorList>
    </citation>
    <scope>NUCLEOTIDE SEQUENCE [LARGE SCALE GENOMIC DNA]</scope>
    <source>
        <strain evidence="1 2">DSM 18824</strain>
    </source>
</reference>
<sequence>MHGSLNSHHLLRAELDQRRESGFEISEVEQRVARLGEVESLDREEAEALLGELDKANRRAGWEYDEPAELAAIMAASRWPVAQVSLPLDEAYEATVNRAWTGRVVGNMLGKPVEGWPREDIKDLLDAYSAWPLSDYFPAPTRTQPGVREYIACWVETTAGKIDGSARDDDVDYTILNLHVLRTRGAGFGTDDVAAAWLSMLPFLQTYTAERVAIRNLLRGDEPSRAALWRNPYREFIGAAIRADVFGYVNPGDPGSAAELAYRDAVLSHEANGVYGEMWCAALVASAFTAASAEETVDSALAVVPARSRLYETVARVRDWWAAGLSWADTRDRIETEYGRISWVHMLPNAAVLTAGLLYGAGDFDRTIGLTVAGGLDTDSNGATAGSVAGILAGSIDDRWTAPLHDLVRSAVFGYDGSSISALAGQTVEVARGIRQGSAEPVQPDSVTPRNNW</sequence>
<organism evidence="1 2">
    <name type="scientific">Kribbella aluminosa</name>
    <dbReference type="NCBI Taxonomy" id="416017"/>
    <lineage>
        <taxon>Bacteria</taxon>
        <taxon>Bacillati</taxon>
        <taxon>Actinomycetota</taxon>
        <taxon>Actinomycetes</taxon>
        <taxon>Propionibacteriales</taxon>
        <taxon>Kribbellaceae</taxon>
        <taxon>Kribbella</taxon>
    </lineage>
</organism>
<dbReference type="InterPro" id="IPR005502">
    <property type="entry name" value="Ribosyl_crysJ1"/>
</dbReference>
<gene>
    <name evidence="1" type="ORF">JOF29_002487</name>
</gene>
<dbReference type="Proteomes" id="UP000755585">
    <property type="component" value="Unassembled WGS sequence"/>
</dbReference>
<keyword evidence="2" id="KW-1185">Reference proteome</keyword>
<proteinExistence type="predicted"/>
<dbReference type="EMBL" id="JAGINT010000001">
    <property type="protein sequence ID" value="MBP2351404.1"/>
    <property type="molecule type" value="Genomic_DNA"/>
</dbReference>
<dbReference type="Gene3D" id="1.10.4080.10">
    <property type="entry name" value="ADP-ribosylation/Crystallin J1"/>
    <property type="match status" value="1"/>
</dbReference>
<dbReference type="Pfam" id="PF03747">
    <property type="entry name" value="ADP_ribosyl_GH"/>
    <property type="match status" value="1"/>
</dbReference>
<accession>A0ABS4UIG7</accession>